<feature type="active site" description="Nucleophile" evidence="10">
    <location>
        <position position="307"/>
    </location>
</feature>
<keyword evidence="6 10" id="KW-0328">Glycosyltransferase</keyword>
<evidence type="ECO:0000256" key="3">
    <source>
        <dbReference type="ARBA" id="ARBA00004964"/>
    </source>
</evidence>
<evidence type="ECO:0000256" key="7">
    <source>
        <dbReference type="ARBA" id="ARBA00022679"/>
    </source>
</evidence>
<dbReference type="SUPFAM" id="SSF51011">
    <property type="entry name" value="Glycosyl hydrolase domain"/>
    <property type="match status" value="1"/>
</dbReference>
<dbReference type="CDD" id="cd11322">
    <property type="entry name" value="AmyAc_Glg_BE"/>
    <property type="match status" value="1"/>
</dbReference>
<evidence type="ECO:0000256" key="2">
    <source>
        <dbReference type="ARBA" id="ARBA00002953"/>
    </source>
</evidence>
<dbReference type="InterPro" id="IPR017853">
    <property type="entry name" value="GH"/>
</dbReference>
<dbReference type="InterPro" id="IPR006048">
    <property type="entry name" value="A-amylase/branching_C"/>
</dbReference>
<dbReference type="InterPro" id="IPR006047">
    <property type="entry name" value="GH13_cat_dom"/>
</dbReference>
<dbReference type="EMBL" id="JASTZU010000018">
    <property type="protein sequence ID" value="MDL4839636.1"/>
    <property type="molecule type" value="Genomic_DNA"/>
</dbReference>
<comment type="pathway">
    <text evidence="3 10">Glycan biosynthesis; glycogen biosynthesis.</text>
</comment>
<comment type="catalytic activity">
    <reaction evidence="1 10">
        <text>Transfers a segment of a (1-&gt;4)-alpha-D-glucan chain to a primary hydroxy group in a similar glucan chain.</text>
        <dbReference type="EC" id="2.4.1.18"/>
    </reaction>
</comment>
<evidence type="ECO:0000256" key="5">
    <source>
        <dbReference type="ARBA" id="ARBA00022600"/>
    </source>
</evidence>
<accession>A0ABT7L1B6</accession>
<name>A0ABT7L1B6_9BACI</name>
<gene>
    <name evidence="10 12" type="primary">glgB</name>
    <name evidence="12" type="ORF">QQS35_04080</name>
</gene>
<dbReference type="Proteomes" id="UP001235343">
    <property type="component" value="Unassembled WGS sequence"/>
</dbReference>
<dbReference type="Gene3D" id="2.60.40.10">
    <property type="entry name" value="Immunoglobulins"/>
    <property type="match status" value="1"/>
</dbReference>
<dbReference type="PANTHER" id="PTHR43651">
    <property type="entry name" value="1,4-ALPHA-GLUCAN-BRANCHING ENZYME"/>
    <property type="match status" value="1"/>
</dbReference>
<dbReference type="CDD" id="cd02855">
    <property type="entry name" value="E_set_GBE_prok_N"/>
    <property type="match status" value="1"/>
</dbReference>
<dbReference type="InterPro" id="IPR044143">
    <property type="entry name" value="GlgB_N_E_set_prok"/>
</dbReference>
<dbReference type="GO" id="GO:0003844">
    <property type="term" value="F:1,4-alpha-glucan branching enzyme activity"/>
    <property type="evidence" value="ECO:0007669"/>
    <property type="project" value="UniProtKB-EC"/>
</dbReference>
<evidence type="ECO:0000256" key="6">
    <source>
        <dbReference type="ARBA" id="ARBA00022676"/>
    </source>
</evidence>
<evidence type="ECO:0000256" key="4">
    <source>
        <dbReference type="ARBA" id="ARBA00009000"/>
    </source>
</evidence>
<keyword evidence="9 10" id="KW-0119">Carbohydrate metabolism</keyword>
<keyword evidence="13" id="KW-1185">Reference proteome</keyword>
<sequence length="635" mass="74285">MTRAVISDYDLYLFHEGNHFFSYNILGSHLVKENHVDGVRFVVWAPNANDVQVVGNFNNWNGNEHKMNKFSTNGIWSLFIPNLTVGEVYKYKLFKKNGTSFLKADPYARYAELRPNTASIVYSMKKFQWNDDEWYVSKQNKNSLNQPINIYEMHFGSWKKKDGEFFTYRELADELIDYVLNLGFTHIEILPIMEHPYDRSWGYQITGLYAVTSRYGEPEDFKYFVEQCHQKGIGVLLDWIPAHFAKDAHGLRQFDGTSLYEYDDPNRSESEWGSLCFDLGSNEVTSFLISNAMYWLDEFHIDGLRVDAVSSILYLDFGKEEGTWTPNKYGGRENLDAIHFLKKLNEVMFEHHPEVLMIAEESTAWPQVTAPTYLNGLGFNLKWNMGWMNDVLKYMEIDPIHRKYHHHLLTFSFFYAFSENFILALSHDEVVHGKKSLLNKMPGDYWQKFANLRVLFGYMYTHPGKKTLFMGAELAQFDEWKDEEQLDWNLLDFDMHKNLSNYVKQLNLLYKQEPSLWELDSSSNGFSWIDPSNHDQSIITFLRKNEEEHVVIVCNFTPMTYSNYRIGVPQYSSYREIINSDNRQFGGSGIGNDIVFASNHSWHNQPYHVEINVPPLAMVILKEKEQLTKGGRNES</sequence>
<dbReference type="HAMAP" id="MF_00685">
    <property type="entry name" value="GlgB"/>
    <property type="match status" value="1"/>
</dbReference>
<evidence type="ECO:0000256" key="9">
    <source>
        <dbReference type="ARBA" id="ARBA00023277"/>
    </source>
</evidence>
<dbReference type="InterPro" id="IPR013783">
    <property type="entry name" value="Ig-like_fold"/>
</dbReference>
<evidence type="ECO:0000313" key="12">
    <source>
        <dbReference type="EMBL" id="MDL4839636.1"/>
    </source>
</evidence>
<dbReference type="InterPro" id="IPR006407">
    <property type="entry name" value="GlgB"/>
</dbReference>
<dbReference type="Pfam" id="PF00128">
    <property type="entry name" value="Alpha-amylase"/>
    <property type="match status" value="1"/>
</dbReference>
<dbReference type="Gene3D" id="3.20.20.80">
    <property type="entry name" value="Glycosidases"/>
    <property type="match status" value="1"/>
</dbReference>
<keyword evidence="8 10" id="KW-0320">Glycogen biosynthesis</keyword>
<dbReference type="InterPro" id="IPR013780">
    <property type="entry name" value="Glyco_hydro_b"/>
</dbReference>
<dbReference type="Gene3D" id="2.60.40.1180">
    <property type="entry name" value="Golgi alpha-mannosidase II"/>
    <property type="match status" value="1"/>
</dbReference>
<dbReference type="PANTHER" id="PTHR43651:SF3">
    <property type="entry name" value="1,4-ALPHA-GLUCAN-BRANCHING ENZYME"/>
    <property type="match status" value="1"/>
</dbReference>
<organism evidence="12 13">
    <name type="scientific">Aquibacillus rhizosphaerae</name>
    <dbReference type="NCBI Taxonomy" id="3051431"/>
    <lineage>
        <taxon>Bacteria</taxon>
        <taxon>Bacillati</taxon>
        <taxon>Bacillota</taxon>
        <taxon>Bacilli</taxon>
        <taxon>Bacillales</taxon>
        <taxon>Bacillaceae</taxon>
        <taxon>Aquibacillus</taxon>
    </lineage>
</organism>
<dbReference type="RefSeq" id="WP_285930563.1">
    <property type="nucleotide sequence ID" value="NZ_JASTZU010000018.1"/>
</dbReference>
<feature type="domain" description="Glycosyl hydrolase family 13 catalytic" evidence="11">
    <location>
        <begin position="152"/>
        <end position="494"/>
    </location>
</feature>
<evidence type="ECO:0000256" key="8">
    <source>
        <dbReference type="ARBA" id="ARBA00023056"/>
    </source>
</evidence>
<reference evidence="12 13" key="1">
    <citation type="submission" date="2023-06" db="EMBL/GenBank/DDBJ databases">
        <title>Aquibacillus rhizosphaerae LR5S19.</title>
        <authorList>
            <person name="Sun J.-Q."/>
        </authorList>
    </citation>
    <scope>NUCLEOTIDE SEQUENCE [LARGE SCALE GENOMIC DNA]</scope>
    <source>
        <strain evidence="12 13">LR5S19</strain>
    </source>
</reference>
<dbReference type="NCBIfam" id="NF003811">
    <property type="entry name" value="PRK05402.1"/>
    <property type="match status" value="1"/>
</dbReference>
<dbReference type="InterPro" id="IPR004193">
    <property type="entry name" value="Glyco_hydro_13_N"/>
</dbReference>
<dbReference type="SMART" id="SM00642">
    <property type="entry name" value="Aamy"/>
    <property type="match status" value="1"/>
</dbReference>
<dbReference type="PIRSF" id="PIRSF000463">
    <property type="entry name" value="GlgB"/>
    <property type="match status" value="1"/>
</dbReference>
<evidence type="ECO:0000256" key="10">
    <source>
        <dbReference type="HAMAP-Rule" id="MF_00685"/>
    </source>
</evidence>
<comment type="similarity">
    <text evidence="4 10">Belongs to the glycosyl hydrolase 13 family. GlgB subfamily.</text>
</comment>
<dbReference type="Pfam" id="PF02922">
    <property type="entry name" value="CBM_48"/>
    <property type="match status" value="1"/>
</dbReference>
<feature type="active site" description="Proton donor" evidence="10">
    <location>
        <position position="360"/>
    </location>
</feature>
<dbReference type="NCBIfam" id="TIGR01515">
    <property type="entry name" value="branching_enzym"/>
    <property type="match status" value="1"/>
</dbReference>
<dbReference type="Pfam" id="PF02806">
    <property type="entry name" value="Alpha-amylase_C"/>
    <property type="match status" value="1"/>
</dbReference>
<dbReference type="SUPFAM" id="SSF51445">
    <property type="entry name" value="(Trans)glycosidases"/>
    <property type="match status" value="1"/>
</dbReference>
<dbReference type="NCBIfam" id="NF008967">
    <property type="entry name" value="PRK12313.1"/>
    <property type="match status" value="1"/>
</dbReference>
<proteinExistence type="inferred from homology"/>
<dbReference type="EC" id="2.4.1.18" evidence="10"/>
<evidence type="ECO:0000259" key="11">
    <source>
        <dbReference type="SMART" id="SM00642"/>
    </source>
</evidence>
<dbReference type="InterPro" id="IPR037439">
    <property type="entry name" value="Branching_enzy"/>
</dbReference>
<comment type="subunit">
    <text evidence="10">Monomer.</text>
</comment>
<keyword evidence="5 10" id="KW-0321">Glycogen metabolism</keyword>
<comment type="function">
    <text evidence="2 10">Catalyzes the formation of the alpha-1,6-glucosidic linkages in glycogen by scission of a 1,4-alpha-linked oligosaccharide from growing alpha-1,4-glucan chains and the subsequent attachment of the oligosaccharide to the alpha-1,6 position.</text>
</comment>
<keyword evidence="7 10" id="KW-0808">Transferase</keyword>
<protein>
    <recommendedName>
        <fullName evidence="10">1,4-alpha-glucan branching enzyme GlgB</fullName>
        <ecNumber evidence="10">2.4.1.18</ecNumber>
    </recommendedName>
    <alternativeName>
        <fullName evidence="10">1,4-alpha-D-glucan:1,4-alpha-D-glucan 6-glucosyl-transferase</fullName>
    </alternativeName>
    <alternativeName>
        <fullName evidence="10">Alpha-(1-&gt;4)-glucan branching enzyme</fullName>
    </alternativeName>
    <alternativeName>
        <fullName evidence="10">Glycogen branching enzyme</fullName>
        <shortName evidence="10">BE</shortName>
    </alternativeName>
</protein>
<evidence type="ECO:0000256" key="1">
    <source>
        <dbReference type="ARBA" id="ARBA00000826"/>
    </source>
</evidence>
<comment type="caution">
    <text evidence="12">The sequence shown here is derived from an EMBL/GenBank/DDBJ whole genome shotgun (WGS) entry which is preliminary data.</text>
</comment>
<evidence type="ECO:0000313" key="13">
    <source>
        <dbReference type="Proteomes" id="UP001235343"/>
    </source>
</evidence>